<accession>G8TI01</accession>
<keyword evidence="1" id="KW-0472">Membrane</keyword>
<evidence type="ECO:0000256" key="1">
    <source>
        <dbReference type="SAM" id="Phobius"/>
    </source>
</evidence>
<feature type="transmembrane region" description="Helical" evidence="1">
    <location>
        <begin position="105"/>
        <end position="126"/>
    </location>
</feature>
<keyword evidence="1" id="KW-1133">Transmembrane helix</keyword>
<keyword evidence="1" id="KW-0812">Transmembrane</keyword>
<dbReference type="EMBL" id="CP003178">
    <property type="protein sequence ID" value="AEV99604.1"/>
    <property type="molecule type" value="Genomic_DNA"/>
</dbReference>
<sequence length="141" mass="15991">MLSFCLSPIRLKKLKHFFVKSVCEKSTEKQQLSNIFSASICPVIFFAFVKVKVNEISMSSLILFCDVLNVSCCGYKVDANVYWYVMRYWGIMSAITKDTISSHAIANTLVDVYLFSIMLISLLVAITRVSPLNENPYVHNS</sequence>
<protein>
    <submittedName>
        <fullName evidence="2">Uncharacterized protein</fullName>
    </submittedName>
</protein>
<gene>
    <name evidence="2" type="ordered locus">Niako_3280</name>
</gene>
<name>G8TI01_NIAKG</name>
<organism evidence="2 3">
    <name type="scientific">Niastella koreensis (strain DSM 17620 / KACC 11465 / NBRC 106392 / GR20-10)</name>
    <dbReference type="NCBI Taxonomy" id="700598"/>
    <lineage>
        <taxon>Bacteria</taxon>
        <taxon>Pseudomonadati</taxon>
        <taxon>Bacteroidota</taxon>
        <taxon>Chitinophagia</taxon>
        <taxon>Chitinophagales</taxon>
        <taxon>Chitinophagaceae</taxon>
        <taxon>Niastella</taxon>
    </lineage>
</organism>
<reference evidence="2 3" key="1">
    <citation type="submission" date="2011-12" db="EMBL/GenBank/DDBJ databases">
        <title>The complete genome of Niastella koreensis GR20-10.</title>
        <authorList>
            <consortium name="US DOE Joint Genome Institute (JGI-PGF)"/>
            <person name="Lucas S."/>
            <person name="Han J."/>
            <person name="Lapidus A."/>
            <person name="Bruce D."/>
            <person name="Goodwin L."/>
            <person name="Pitluck S."/>
            <person name="Peters L."/>
            <person name="Kyrpides N."/>
            <person name="Mavromatis K."/>
            <person name="Ivanova N."/>
            <person name="Mikhailova N."/>
            <person name="Davenport K."/>
            <person name="Saunders E."/>
            <person name="Detter J.C."/>
            <person name="Tapia R."/>
            <person name="Han C."/>
            <person name="Land M."/>
            <person name="Hauser L."/>
            <person name="Markowitz V."/>
            <person name="Cheng J.-F."/>
            <person name="Hugenholtz P."/>
            <person name="Woyke T."/>
            <person name="Wu D."/>
            <person name="Tindall B."/>
            <person name="Pomrenke H."/>
            <person name="Brambilla E."/>
            <person name="Klenk H.-P."/>
            <person name="Eisen J.A."/>
        </authorList>
    </citation>
    <scope>NUCLEOTIDE SEQUENCE [LARGE SCALE GENOMIC DNA]</scope>
    <source>
        <strain evidence="3">DSM 17620 / KACC 11465 / NBRC 106392 / GR20-10</strain>
    </source>
</reference>
<dbReference type="AlphaFoldDB" id="G8TI01"/>
<dbReference type="HOGENOM" id="CLU_1823307_0_0_10"/>
<dbReference type="KEGG" id="nko:Niako_3280"/>
<evidence type="ECO:0000313" key="2">
    <source>
        <dbReference type="EMBL" id="AEV99604.1"/>
    </source>
</evidence>
<dbReference type="Proteomes" id="UP000005438">
    <property type="component" value="Chromosome"/>
</dbReference>
<proteinExistence type="predicted"/>
<evidence type="ECO:0000313" key="3">
    <source>
        <dbReference type="Proteomes" id="UP000005438"/>
    </source>
</evidence>